<evidence type="ECO:0000313" key="2">
    <source>
        <dbReference type="EMBL" id="GGN46791.1"/>
    </source>
</evidence>
<dbReference type="Gene3D" id="3.30.2220.20">
    <property type="entry name" value="Phage tail assembly chaperone gp13-like"/>
    <property type="match status" value="1"/>
</dbReference>
<evidence type="ECO:0000313" key="3">
    <source>
        <dbReference type="Proteomes" id="UP000653411"/>
    </source>
</evidence>
<dbReference type="InterPro" id="IPR038556">
    <property type="entry name" value="TAC_Gp13-like_sf"/>
</dbReference>
<comment type="caution">
    <text evidence="2">The sequence shown here is derived from an EMBL/GenBank/DDBJ whole genome shotgun (WGS) entry which is preliminary data.</text>
</comment>
<protein>
    <recommendedName>
        <fullName evidence="4">Tail assembly chaperone</fullName>
    </recommendedName>
</protein>
<dbReference type="RefSeq" id="WP_189269660.1">
    <property type="nucleotide sequence ID" value="NZ_BMML01000058.1"/>
</dbReference>
<keyword evidence="3" id="KW-1185">Reference proteome</keyword>
<accession>A0A917XPH3</accession>
<feature type="region of interest" description="Disordered" evidence="1">
    <location>
        <begin position="111"/>
        <end position="133"/>
    </location>
</feature>
<proteinExistence type="predicted"/>
<feature type="compositionally biased region" description="Polar residues" evidence="1">
    <location>
        <begin position="119"/>
        <end position="133"/>
    </location>
</feature>
<gene>
    <name evidence="2" type="ORF">GCM10011578_099930</name>
</gene>
<reference evidence="2" key="1">
    <citation type="journal article" date="2014" name="Int. J. Syst. Evol. Microbiol.">
        <title>Complete genome sequence of Corynebacterium casei LMG S-19264T (=DSM 44701T), isolated from a smear-ripened cheese.</title>
        <authorList>
            <consortium name="US DOE Joint Genome Institute (JGI-PGF)"/>
            <person name="Walter F."/>
            <person name="Albersmeier A."/>
            <person name="Kalinowski J."/>
            <person name="Ruckert C."/>
        </authorList>
    </citation>
    <scope>NUCLEOTIDE SEQUENCE</scope>
    <source>
        <strain evidence="2">CGMCC 4.7110</strain>
    </source>
</reference>
<dbReference type="AlphaFoldDB" id="A0A917XPH3"/>
<sequence>MALLSRAQIDGADDRKWEDIPVAEWGGTVRLLGLSGTARNAYEASLVALGPNGSVQRVRLENATSKLVAMCLVDENFERLYTDKEVTELGKRNGAVLQRLHQVAQRLSGLGKKELEAATGNSEPEVSGSSTSD</sequence>
<evidence type="ECO:0008006" key="4">
    <source>
        <dbReference type="Google" id="ProtNLM"/>
    </source>
</evidence>
<organism evidence="2 3">
    <name type="scientific">Streptomyces fuscichromogenes</name>
    <dbReference type="NCBI Taxonomy" id="1324013"/>
    <lineage>
        <taxon>Bacteria</taxon>
        <taxon>Bacillati</taxon>
        <taxon>Actinomycetota</taxon>
        <taxon>Actinomycetes</taxon>
        <taxon>Kitasatosporales</taxon>
        <taxon>Streptomycetaceae</taxon>
        <taxon>Streptomyces</taxon>
    </lineage>
</organism>
<dbReference type="EMBL" id="BMML01000058">
    <property type="protein sequence ID" value="GGN46791.1"/>
    <property type="molecule type" value="Genomic_DNA"/>
</dbReference>
<name>A0A917XPH3_9ACTN</name>
<evidence type="ECO:0000256" key="1">
    <source>
        <dbReference type="SAM" id="MobiDB-lite"/>
    </source>
</evidence>
<dbReference type="Proteomes" id="UP000653411">
    <property type="component" value="Unassembled WGS sequence"/>
</dbReference>
<reference evidence="2" key="2">
    <citation type="submission" date="2020-09" db="EMBL/GenBank/DDBJ databases">
        <authorList>
            <person name="Sun Q."/>
            <person name="Zhou Y."/>
        </authorList>
    </citation>
    <scope>NUCLEOTIDE SEQUENCE</scope>
    <source>
        <strain evidence="2">CGMCC 4.7110</strain>
    </source>
</reference>